<name>A0ACC6L545_9SPHI</name>
<evidence type="ECO:0000313" key="1">
    <source>
        <dbReference type="EMBL" id="MDR6786627.1"/>
    </source>
</evidence>
<sequence>MKKQNIQNSDYLKREKNFLNTITSEDTFQVIVGNDGSNNLLLWQDEYYMEAYLNSCETPIRLNKVDTVVFLKWIKESHPGMNYTIHPVFGQASLKLTPKELSKKIIDQMESDGDFDDTLRANNLL</sequence>
<proteinExistence type="predicted"/>
<keyword evidence="2" id="KW-1185">Reference proteome</keyword>
<organism evidence="1 2">
    <name type="scientific">Pedobacter africanus</name>
    <dbReference type="NCBI Taxonomy" id="151894"/>
    <lineage>
        <taxon>Bacteria</taxon>
        <taxon>Pseudomonadati</taxon>
        <taxon>Bacteroidota</taxon>
        <taxon>Sphingobacteriia</taxon>
        <taxon>Sphingobacteriales</taxon>
        <taxon>Sphingobacteriaceae</taxon>
        <taxon>Pedobacter</taxon>
    </lineage>
</organism>
<protein>
    <submittedName>
        <fullName evidence="1">Uncharacterized protein</fullName>
    </submittedName>
</protein>
<accession>A0ACC6L545</accession>
<dbReference type="EMBL" id="JAVDTF010000007">
    <property type="protein sequence ID" value="MDR6786627.1"/>
    <property type="molecule type" value="Genomic_DNA"/>
</dbReference>
<evidence type="ECO:0000313" key="2">
    <source>
        <dbReference type="Proteomes" id="UP001246858"/>
    </source>
</evidence>
<comment type="caution">
    <text evidence="1">The sequence shown here is derived from an EMBL/GenBank/DDBJ whole genome shotgun (WGS) entry which is preliminary data.</text>
</comment>
<gene>
    <name evidence="1" type="ORF">J2X78_005222</name>
</gene>
<reference evidence="1" key="1">
    <citation type="submission" date="2023-07" db="EMBL/GenBank/DDBJ databases">
        <title>Sorghum-associated microbial communities from plants grown in Nebraska, USA.</title>
        <authorList>
            <person name="Schachtman D."/>
        </authorList>
    </citation>
    <scope>NUCLEOTIDE SEQUENCE</scope>
    <source>
        <strain evidence="1">2697</strain>
    </source>
</reference>
<dbReference type="Proteomes" id="UP001246858">
    <property type="component" value="Unassembled WGS sequence"/>
</dbReference>